<organism evidence="3">
    <name type="scientific">uncultured Sulfurovum sp</name>
    <dbReference type="NCBI Taxonomy" id="269237"/>
    <lineage>
        <taxon>Bacteria</taxon>
        <taxon>Pseudomonadati</taxon>
        <taxon>Campylobacterota</taxon>
        <taxon>Epsilonproteobacteria</taxon>
        <taxon>Campylobacterales</taxon>
        <taxon>Sulfurovaceae</taxon>
        <taxon>Sulfurovum</taxon>
        <taxon>environmental samples</taxon>
    </lineage>
</organism>
<dbReference type="InterPro" id="IPR052216">
    <property type="entry name" value="CRISPR_Csm3_endoribonuclease"/>
</dbReference>
<feature type="domain" description="CRISPR type III-associated protein" evidence="2">
    <location>
        <begin position="12"/>
        <end position="180"/>
    </location>
</feature>
<reference evidence="3" key="1">
    <citation type="submission" date="2020-01" db="EMBL/GenBank/DDBJ databases">
        <authorList>
            <person name="Meier V. D."/>
            <person name="Meier V D."/>
        </authorList>
    </citation>
    <scope>NUCLEOTIDE SEQUENCE</scope>
    <source>
        <strain evidence="3">HLG_WM_MAG_05</strain>
    </source>
</reference>
<dbReference type="InterPro" id="IPR005537">
    <property type="entry name" value="RAMP_III_fam"/>
</dbReference>
<feature type="domain" description="CRISPR type III-associated protein" evidence="2">
    <location>
        <begin position="272"/>
        <end position="421"/>
    </location>
</feature>
<sequence length="434" mass="48707">MYKHRFVAQIVLEATTPLKTASGKSDFIVDAPVLKDWNGLPMILGTSIAGVLRHNFKKEESKVKDIFGDKDGSRLLVSNAHLLDEKQLLQHGLGIENKSDFLTKYENLPIREHTAITHKGVAKEHSKFDEEVVFTGSRFKFELELIGSEDDETIWQEILSLLNSPLFRLGGGSSKGFGEMRVDSCLEQTYILGKDYDSKPSDLNVSKGEDKDKRESTVSCSTYKISIKPDSFFSFGAGFGDDKVDDISVTEEIVKWDKVEGYFSEKQILMSASSLKGALSHRVAFHYNKLEKKFIENIKNVDDHMGENNLAVATIFGASKSHKHEGKGKALFSDMYHDFNEDEVKIFDHVKIDRFTGAAMDSALYNEKVNAQKDIWNIEIVLADDIVDSNIEKAFKDTLDDLCKGLLPLGGKVNRGHGIFEGSWSMEENNNVEK</sequence>
<gene>
    <name evidence="3" type="ORF">HELGO_WM15847</name>
</gene>
<dbReference type="PANTHER" id="PTHR35579:SF6">
    <property type="entry name" value="DUF324 DOMAIN-CONTAINING PROTEIN"/>
    <property type="match status" value="1"/>
</dbReference>
<dbReference type="AlphaFoldDB" id="A0A6S6TFW0"/>
<dbReference type="GO" id="GO:0051607">
    <property type="term" value="P:defense response to virus"/>
    <property type="evidence" value="ECO:0007669"/>
    <property type="project" value="UniProtKB-KW"/>
</dbReference>
<accession>A0A6S6TFW0</accession>
<evidence type="ECO:0000259" key="2">
    <source>
        <dbReference type="Pfam" id="PF03787"/>
    </source>
</evidence>
<dbReference type="Pfam" id="PF03787">
    <property type="entry name" value="RAMPs"/>
    <property type="match status" value="2"/>
</dbReference>
<name>A0A6S6TFW0_9BACT</name>
<keyword evidence="1" id="KW-0051">Antiviral defense</keyword>
<dbReference type="PANTHER" id="PTHR35579">
    <property type="entry name" value="CRISPR SYSTEM CMS ENDORIBONUCLEASE CSM3"/>
    <property type="match status" value="1"/>
</dbReference>
<protein>
    <submittedName>
        <fullName evidence="3">DUF324 domain-containing protein</fullName>
    </submittedName>
</protein>
<dbReference type="CDD" id="cd09726">
    <property type="entry name" value="RAMP_I_III"/>
    <property type="match status" value="2"/>
</dbReference>
<proteinExistence type="predicted"/>
<evidence type="ECO:0000256" key="1">
    <source>
        <dbReference type="ARBA" id="ARBA00023118"/>
    </source>
</evidence>
<dbReference type="EMBL" id="CACVAU010000045">
    <property type="protein sequence ID" value="CAA6815327.1"/>
    <property type="molecule type" value="Genomic_DNA"/>
</dbReference>
<evidence type="ECO:0000313" key="3">
    <source>
        <dbReference type="EMBL" id="CAA6815327.1"/>
    </source>
</evidence>